<dbReference type="Proteomes" id="UP000435910">
    <property type="component" value="Unassembled WGS sequence"/>
</dbReference>
<evidence type="ECO:0000256" key="1">
    <source>
        <dbReference type="SAM" id="MobiDB-lite"/>
    </source>
</evidence>
<dbReference type="AlphaFoldDB" id="A0A8B5YE54"/>
<organism evidence="2 3">
    <name type="scientific">Bacillus licheniformis</name>
    <dbReference type="NCBI Taxonomy" id="1402"/>
    <lineage>
        <taxon>Bacteria</taxon>
        <taxon>Bacillati</taxon>
        <taxon>Bacillota</taxon>
        <taxon>Bacilli</taxon>
        <taxon>Bacillales</taxon>
        <taxon>Bacillaceae</taxon>
        <taxon>Bacillus</taxon>
    </lineage>
</organism>
<evidence type="ECO:0000313" key="2">
    <source>
        <dbReference type="EMBL" id="TWL28845.1"/>
    </source>
</evidence>
<gene>
    <name evidence="2" type="ORF">CHCC16736_3447</name>
</gene>
<dbReference type="EMBL" id="NILC01000021">
    <property type="protein sequence ID" value="TWL28845.1"/>
    <property type="molecule type" value="Genomic_DNA"/>
</dbReference>
<feature type="region of interest" description="Disordered" evidence="1">
    <location>
        <begin position="1"/>
        <end position="43"/>
    </location>
</feature>
<comment type="caution">
    <text evidence="2">The sequence shown here is derived from an EMBL/GenBank/DDBJ whole genome shotgun (WGS) entry which is preliminary data.</text>
</comment>
<feature type="compositionally biased region" description="Basic and acidic residues" evidence="1">
    <location>
        <begin position="29"/>
        <end position="43"/>
    </location>
</feature>
<accession>A0A8B5YE54</accession>
<sequence>MRLDWATNKTVSARGVAGTQSLKAPPGTARDRHAEIEKGWCKP</sequence>
<evidence type="ECO:0000313" key="3">
    <source>
        <dbReference type="Proteomes" id="UP000435910"/>
    </source>
</evidence>
<reference evidence="2 3" key="1">
    <citation type="submission" date="2019-06" db="EMBL/GenBank/DDBJ databases">
        <title>Genome sequence analysis of &gt;100 Bacillus licheniformis strains suggests intrinsic resistance to this species.</title>
        <authorList>
            <person name="Wels M."/>
            <person name="Siezen R.J."/>
            <person name="Johansen E."/>
            <person name="Stuer-Lauridsen B."/>
            <person name="Bjerre K."/>
            <person name="Nielsen B.K.K."/>
        </authorList>
    </citation>
    <scope>NUCLEOTIDE SEQUENCE [LARGE SCALE GENOMIC DNA]</scope>
    <source>
        <strain evidence="2 3">BAC-16736</strain>
    </source>
</reference>
<name>A0A8B5YE54_BACLI</name>
<protein>
    <submittedName>
        <fullName evidence="2">Uncharacterized protein</fullName>
    </submittedName>
</protein>
<proteinExistence type="predicted"/>